<dbReference type="Pfam" id="PF00106">
    <property type="entry name" value="adh_short"/>
    <property type="match status" value="1"/>
</dbReference>
<dbReference type="RefSeq" id="WP_380012008.1">
    <property type="nucleotide sequence ID" value="NZ_JBHLYR010000047.1"/>
</dbReference>
<reference evidence="4 5" key="1">
    <citation type="submission" date="2024-09" db="EMBL/GenBank/DDBJ databases">
        <authorList>
            <person name="Sun Q."/>
            <person name="Mori K."/>
        </authorList>
    </citation>
    <scope>NUCLEOTIDE SEQUENCE [LARGE SCALE GENOMIC DNA]</scope>
    <source>
        <strain evidence="4 5">JCM 13503</strain>
    </source>
</reference>
<keyword evidence="2" id="KW-0560">Oxidoreductase</keyword>
<gene>
    <name evidence="4" type="ORF">ACFFLM_15385</name>
</gene>
<evidence type="ECO:0000256" key="1">
    <source>
        <dbReference type="ARBA" id="ARBA00006484"/>
    </source>
</evidence>
<dbReference type="PANTHER" id="PTHR44196">
    <property type="entry name" value="DEHYDROGENASE/REDUCTASE SDR FAMILY MEMBER 7B"/>
    <property type="match status" value="1"/>
</dbReference>
<accession>A0ABV6B331</accession>
<dbReference type="PROSITE" id="PS00061">
    <property type="entry name" value="ADH_SHORT"/>
    <property type="match status" value="1"/>
</dbReference>
<evidence type="ECO:0000313" key="5">
    <source>
        <dbReference type="Proteomes" id="UP001589733"/>
    </source>
</evidence>
<comment type="caution">
    <text evidence="4">The sequence shown here is derived from an EMBL/GenBank/DDBJ whole genome shotgun (WGS) entry which is preliminary data.</text>
</comment>
<dbReference type="PRINTS" id="PR00081">
    <property type="entry name" value="GDHRDH"/>
</dbReference>
<name>A0ABV6B331_9DEIO</name>
<dbReference type="SUPFAM" id="SSF51735">
    <property type="entry name" value="NAD(P)-binding Rossmann-fold domains"/>
    <property type="match status" value="1"/>
</dbReference>
<evidence type="ECO:0000256" key="2">
    <source>
        <dbReference type="ARBA" id="ARBA00023002"/>
    </source>
</evidence>
<dbReference type="PRINTS" id="PR00080">
    <property type="entry name" value="SDRFAMILY"/>
</dbReference>
<organism evidence="4 5">
    <name type="scientific">Deinococcus oregonensis</name>
    <dbReference type="NCBI Taxonomy" id="1805970"/>
    <lineage>
        <taxon>Bacteria</taxon>
        <taxon>Thermotogati</taxon>
        <taxon>Deinococcota</taxon>
        <taxon>Deinococci</taxon>
        <taxon>Deinococcales</taxon>
        <taxon>Deinococcaceae</taxon>
        <taxon>Deinococcus</taxon>
    </lineage>
</organism>
<sequence length="257" mass="27444">MPVQEPGMNLGGQRVLITGGASGIGLSLARALQMQGNEVVVCGRDADKLRAATQALPGLKAFRCDLTQDDDLVALVNQMRAEGGLSLLVNNAALQFNGAFGAGQDESVLLEILQEIDTNFSAPVKLTALCLPLLRASRESAVLNITSGLGFWPKKSAPVYCATKAGLHMFSQALRDQLAGDPRNPQIFEAVLPLVETDMTRGRGHPRFKLSAERVAADILSGLTRNRTEMHLGGVKALMVLQRLAPSLPARLLRNGL</sequence>
<comment type="similarity">
    <text evidence="1 3">Belongs to the short-chain dehydrogenases/reductases (SDR) family.</text>
</comment>
<dbReference type="InterPro" id="IPR002347">
    <property type="entry name" value="SDR_fam"/>
</dbReference>
<dbReference type="InterPro" id="IPR020904">
    <property type="entry name" value="Sc_DH/Rdtase_CS"/>
</dbReference>
<proteinExistence type="inferred from homology"/>
<keyword evidence="5" id="KW-1185">Reference proteome</keyword>
<protein>
    <submittedName>
        <fullName evidence="4">SDR family oxidoreductase</fullName>
    </submittedName>
</protein>
<dbReference type="Gene3D" id="3.40.50.720">
    <property type="entry name" value="NAD(P)-binding Rossmann-like Domain"/>
    <property type="match status" value="1"/>
</dbReference>
<dbReference type="PANTHER" id="PTHR44196:SF1">
    <property type="entry name" value="DEHYDROGENASE_REDUCTASE SDR FAMILY MEMBER 7B"/>
    <property type="match status" value="1"/>
</dbReference>
<dbReference type="EMBL" id="JBHLYR010000047">
    <property type="protein sequence ID" value="MFB9993350.1"/>
    <property type="molecule type" value="Genomic_DNA"/>
</dbReference>
<evidence type="ECO:0000256" key="3">
    <source>
        <dbReference type="RuleBase" id="RU000363"/>
    </source>
</evidence>
<evidence type="ECO:0000313" key="4">
    <source>
        <dbReference type="EMBL" id="MFB9993350.1"/>
    </source>
</evidence>
<dbReference type="Proteomes" id="UP001589733">
    <property type="component" value="Unassembled WGS sequence"/>
</dbReference>
<dbReference type="InterPro" id="IPR036291">
    <property type="entry name" value="NAD(P)-bd_dom_sf"/>
</dbReference>